<dbReference type="Proteomes" id="UP000004926">
    <property type="component" value="Chromosome"/>
</dbReference>
<keyword evidence="5 9" id="KW-0808">Transferase</keyword>
<dbReference type="PANTHER" id="PTHR43547:SF2">
    <property type="entry name" value="HYBRID SIGNAL TRANSDUCTION HISTIDINE KINASE C"/>
    <property type="match status" value="1"/>
</dbReference>
<dbReference type="SMART" id="SM00387">
    <property type="entry name" value="HATPase_c"/>
    <property type="match status" value="1"/>
</dbReference>
<dbReference type="HOGENOM" id="CLU_764256_0_0_11"/>
<dbReference type="RefSeq" id="WP_009156091.1">
    <property type="nucleotide sequence ID" value="NZ_CM001439.1"/>
</dbReference>
<dbReference type="InterPro" id="IPR005467">
    <property type="entry name" value="His_kinase_dom"/>
</dbReference>
<dbReference type="PRINTS" id="PR00344">
    <property type="entry name" value="BCTRLSENSOR"/>
</dbReference>
<dbReference type="eggNOG" id="COG2205">
    <property type="taxonomic scope" value="Bacteria"/>
</dbReference>
<accession>H5XBS6</accession>
<keyword evidence="10" id="KW-1185">Reference proteome</keyword>
<feature type="transmembrane region" description="Helical" evidence="7">
    <location>
        <begin position="20"/>
        <end position="39"/>
    </location>
</feature>
<dbReference type="EC" id="2.7.13.3" evidence="3"/>
<feature type="domain" description="Histidine kinase" evidence="8">
    <location>
        <begin position="187"/>
        <end position="390"/>
    </location>
</feature>
<dbReference type="EMBL" id="CM001439">
    <property type="protein sequence ID" value="EHR52713.1"/>
    <property type="molecule type" value="Genomic_DNA"/>
</dbReference>
<dbReference type="SMART" id="SM00388">
    <property type="entry name" value="HisKA"/>
    <property type="match status" value="1"/>
</dbReference>
<keyword evidence="7" id="KW-0472">Membrane</keyword>
<sequence>MPTKRDFQFWGSGPVCAARQASVISLLGGCLALAGSAAFPGTRVPLLVGGIGSIAIVPVLWLLPWQRWNPLLPALIFVPGVAGITLTTWGFGSYSMVTSPFLLLMLVWVGLHFPGWVRAVTVSAATAGYVAGLALTQELRIVVGIALLLLPVIIGVEELVARQVASVERTRDELDRVAQWRAALTATLAHDVRSPLTALELAVEALADEDLPQAQRHTIAQTAQRQAHRITKLATGLLDLERVDTTGALRLEIHQVNVGKAVDNALNYLPANQATVDIDGSLVAELDPERFEEIVFNLSNNAIRHAGPPVHISATTDEGWLNIAFRDYGPGVPDEVLPQLFGRFTSHGNGKSVGLGLWIVRQLCQAHGGDVRYEPADPGARFVVTLPTVQRAGSRTEQDAATAN</sequence>
<dbReference type="STRING" id="882083.SacmaDRAFT_4530"/>
<dbReference type="OrthoDB" id="9757990at2"/>
<gene>
    <name evidence="9" type="ORF">SacmaDRAFT_4530</name>
</gene>
<dbReference type="Pfam" id="PF02518">
    <property type="entry name" value="HATPase_c"/>
    <property type="match status" value="1"/>
</dbReference>
<comment type="subcellular location">
    <subcellularLocation>
        <location evidence="2">Cell membrane</location>
    </subcellularLocation>
</comment>
<dbReference type="GO" id="GO:0000155">
    <property type="term" value="F:phosphorelay sensor kinase activity"/>
    <property type="evidence" value="ECO:0007669"/>
    <property type="project" value="InterPro"/>
</dbReference>
<dbReference type="GO" id="GO:0005886">
    <property type="term" value="C:plasma membrane"/>
    <property type="evidence" value="ECO:0007669"/>
    <property type="project" value="UniProtKB-SubCell"/>
</dbReference>
<dbReference type="Gene3D" id="3.30.565.10">
    <property type="entry name" value="Histidine kinase-like ATPase, C-terminal domain"/>
    <property type="match status" value="1"/>
</dbReference>
<feature type="transmembrane region" description="Helical" evidence="7">
    <location>
        <begin position="46"/>
        <end position="65"/>
    </location>
</feature>
<comment type="catalytic activity">
    <reaction evidence="1">
        <text>ATP + protein L-histidine = ADP + protein N-phospho-L-histidine.</text>
        <dbReference type="EC" id="2.7.13.3"/>
    </reaction>
</comment>
<evidence type="ECO:0000256" key="3">
    <source>
        <dbReference type="ARBA" id="ARBA00012438"/>
    </source>
</evidence>
<evidence type="ECO:0000313" key="9">
    <source>
        <dbReference type="EMBL" id="EHR52713.1"/>
    </source>
</evidence>
<evidence type="ECO:0000256" key="1">
    <source>
        <dbReference type="ARBA" id="ARBA00000085"/>
    </source>
</evidence>
<name>H5XBS6_9PSEU</name>
<evidence type="ECO:0000256" key="6">
    <source>
        <dbReference type="ARBA" id="ARBA00023012"/>
    </source>
</evidence>
<dbReference type="InterPro" id="IPR004358">
    <property type="entry name" value="Sig_transdc_His_kin-like_C"/>
</dbReference>
<dbReference type="InterPro" id="IPR036890">
    <property type="entry name" value="HATPase_C_sf"/>
</dbReference>
<dbReference type="PROSITE" id="PS51257">
    <property type="entry name" value="PROKAR_LIPOPROTEIN"/>
    <property type="match status" value="1"/>
</dbReference>
<feature type="transmembrane region" description="Helical" evidence="7">
    <location>
        <begin position="101"/>
        <end position="119"/>
    </location>
</feature>
<dbReference type="InterPro" id="IPR036097">
    <property type="entry name" value="HisK_dim/P_sf"/>
</dbReference>
<keyword evidence="7" id="KW-1133">Transmembrane helix</keyword>
<dbReference type="PROSITE" id="PS50109">
    <property type="entry name" value="HIS_KIN"/>
    <property type="match status" value="1"/>
</dbReference>
<dbReference type="Gene3D" id="1.10.287.130">
    <property type="match status" value="1"/>
</dbReference>
<feature type="transmembrane region" description="Helical" evidence="7">
    <location>
        <begin position="71"/>
        <end position="89"/>
    </location>
</feature>
<keyword evidence="7" id="KW-0812">Transmembrane</keyword>
<protein>
    <recommendedName>
        <fullName evidence="3">histidine kinase</fullName>
        <ecNumber evidence="3">2.7.13.3</ecNumber>
    </recommendedName>
</protein>
<keyword evidence="5 9" id="KW-0418">Kinase</keyword>
<feature type="transmembrane region" description="Helical" evidence="7">
    <location>
        <begin position="139"/>
        <end position="161"/>
    </location>
</feature>
<evidence type="ECO:0000256" key="2">
    <source>
        <dbReference type="ARBA" id="ARBA00004236"/>
    </source>
</evidence>
<dbReference type="Pfam" id="PF00512">
    <property type="entry name" value="HisKA"/>
    <property type="match status" value="1"/>
</dbReference>
<proteinExistence type="predicted"/>
<evidence type="ECO:0000256" key="5">
    <source>
        <dbReference type="ARBA" id="ARBA00022777"/>
    </source>
</evidence>
<dbReference type="InterPro" id="IPR003661">
    <property type="entry name" value="HisK_dim/P_dom"/>
</dbReference>
<organism evidence="9 10">
    <name type="scientific">Saccharomonospora marina XMU15</name>
    <dbReference type="NCBI Taxonomy" id="882083"/>
    <lineage>
        <taxon>Bacteria</taxon>
        <taxon>Bacillati</taxon>
        <taxon>Actinomycetota</taxon>
        <taxon>Actinomycetes</taxon>
        <taxon>Pseudonocardiales</taxon>
        <taxon>Pseudonocardiaceae</taxon>
        <taxon>Saccharomonospora</taxon>
    </lineage>
</organism>
<keyword evidence="6" id="KW-0902">Two-component regulatory system</keyword>
<evidence type="ECO:0000313" key="10">
    <source>
        <dbReference type="Proteomes" id="UP000004926"/>
    </source>
</evidence>
<dbReference type="CDD" id="cd00082">
    <property type="entry name" value="HisKA"/>
    <property type="match status" value="1"/>
</dbReference>
<dbReference type="PANTHER" id="PTHR43547">
    <property type="entry name" value="TWO-COMPONENT HISTIDINE KINASE"/>
    <property type="match status" value="1"/>
</dbReference>
<evidence type="ECO:0000256" key="4">
    <source>
        <dbReference type="ARBA" id="ARBA00022553"/>
    </source>
</evidence>
<evidence type="ECO:0000259" key="8">
    <source>
        <dbReference type="PROSITE" id="PS50109"/>
    </source>
</evidence>
<reference evidence="9 10" key="1">
    <citation type="journal article" date="2012" name="Stand. Genomic Sci.">
        <title>Genome sequence of the ocean sediment bacterium Saccharomonospora marina type strain (XMU15(T)).</title>
        <authorList>
            <person name="Klenk H.P."/>
            <person name="Lu M."/>
            <person name="Lucas S."/>
            <person name="Lapidus A."/>
            <person name="Copeland A."/>
            <person name="Pitluck S."/>
            <person name="Goodwin L.A."/>
            <person name="Han C."/>
            <person name="Tapia R."/>
            <person name="Brambilla E.M."/>
            <person name="Potter G."/>
            <person name="Land M."/>
            <person name="Ivanova N."/>
            <person name="Rohde M."/>
            <person name="Goker M."/>
            <person name="Detter J.C."/>
            <person name="Li W.J."/>
            <person name="Kyrpides N.C."/>
            <person name="Woyke T."/>
        </authorList>
    </citation>
    <scope>NUCLEOTIDE SEQUENCE [LARGE SCALE GENOMIC DNA]</scope>
    <source>
        <strain evidence="9 10">XMU15</strain>
    </source>
</reference>
<dbReference type="InterPro" id="IPR003594">
    <property type="entry name" value="HATPase_dom"/>
</dbReference>
<dbReference type="SUPFAM" id="SSF55874">
    <property type="entry name" value="ATPase domain of HSP90 chaperone/DNA topoisomerase II/histidine kinase"/>
    <property type="match status" value="1"/>
</dbReference>
<dbReference type="SUPFAM" id="SSF47384">
    <property type="entry name" value="Homodimeric domain of signal transducing histidine kinase"/>
    <property type="match status" value="1"/>
</dbReference>
<dbReference type="AlphaFoldDB" id="H5XBS6"/>
<dbReference type="CDD" id="cd00075">
    <property type="entry name" value="HATPase"/>
    <property type="match status" value="1"/>
</dbReference>
<keyword evidence="4" id="KW-0597">Phosphoprotein</keyword>
<evidence type="ECO:0000256" key="7">
    <source>
        <dbReference type="SAM" id="Phobius"/>
    </source>
</evidence>